<evidence type="ECO:0000313" key="10">
    <source>
        <dbReference type="Proteomes" id="UP001159641"/>
    </source>
</evidence>
<dbReference type="FunFam" id="2.10.25.10:FF:000472">
    <property type="entry name" value="Uncharacterized protein, isoform A"/>
    <property type="match status" value="1"/>
</dbReference>
<feature type="disulfide bond" evidence="6">
    <location>
        <begin position="142"/>
        <end position="151"/>
    </location>
</feature>
<dbReference type="PANTHER" id="PTHR12916:SF10">
    <property type="entry name" value="NEUROGENIC LOCUS NOTCH HOMOLOG PROTEIN 2 PRECURSOR"/>
    <property type="match status" value="1"/>
</dbReference>
<feature type="signal peptide" evidence="7">
    <location>
        <begin position="1"/>
        <end position="21"/>
    </location>
</feature>
<dbReference type="PANTHER" id="PTHR12916">
    <property type="entry name" value="CYTOCHROME C OXIDASE POLYPEPTIDE VIC-2"/>
    <property type="match status" value="1"/>
</dbReference>
<feature type="domain" description="EGF-like" evidence="8">
    <location>
        <begin position="116"/>
        <end position="152"/>
    </location>
</feature>
<sequence length="187" mass="20267">MVLFLLIRSLIDLQCLVCILGLKCETDIDECSSLPCYNNGICKDRVGEFICECPSGYTGQLCEENINECSSSPCSNKGTCVDGLAGYHCTCVKGYMGKMFPFFLVVIEFCLHCETEVNECQSGPCLNNAVCEDQLGGFLCKCPPGFLGSRCEINMDECFSQPCKNGATCKDGANSFSTSAGREIPNV</sequence>
<dbReference type="SMART" id="SM00179">
    <property type="entry name" value="EGF_CA"/>
    <property type="match status" value="4"/>
</dbReference>
<keyword evidence="10" id="KW-1185">Reference proteome</keyword>
<evidence type="ECO:0000313" key="9">
    <source>
        <dbReference type="EMBL" id="KAJ8792662.1"/>
    </source>
</evidence>
<dbReference type="GO" id="GO:0007219">
    <property type="term" value="P:Notch signaling pathway"/>
    <property type="evidence" value="ECO:0007669"/>
    <property type="project" value="TreeGrafter"/>
</dbReference>
<dbReference type="PROSITE" id="PS50026">
    <property type="entry name" value="EGF_3"/>
    <property type="match status" value="3"/>
</dbReference>
<dbReference type="PRINTS" id="PR00010">
    <property type="entry name" value="EGFBLOOD"/>
</dbReference>
<dbReference type="CDD" id="cd00054">
    <property type="entry name" value="EGF_CA"/>
    <property type="match status" value="3"/>
</dbReference>
<keyword evidence="5" id="KW-0325">Glycoprotein</keyword>
<evidence type="ECO:0000256" key="3">
    <source>
        <dbReference type="ARBA" id="ARBA00022737"/>
    </source>
</evidence>
<dbReference type="SMART" id="SM00181">
    <property type="entry name" value="EGF"/>
    <property type="match status" value="3"/>
</dbReference>
<feature type="domain" description="EGF-like" evidence="8">
    <location>
        <begin position="27"/>
        <end position="63"/>
    </location>
</feature>
<evidence type="ECO:0000256" key="7">
    <source>
        <dbReference type="SAM" id="SignalP"/>
    </source>
</evidence>
<dbReference type="GO" id="GO:0005509">
    <property type="term" value="F:calcium ion binding"/>
    <property type="evidence" value="ECO:0007669"/>
    <property type="project" value="InterPro"/>
</dbReference>
<dbReference type="Gene3D" id="2.10.25.10">
    <property type="entry name" value="Laminin"/>
    <property type="match status" value="4"/>
</dbReference>
<keyword evidence="1 6" id="KW-0245">EGF-like domain</keyword>
<name>A0AB34HIG5_ESCRO</name>
<dbReference type="PROSITE" id="PS00010">
    <property type="entry name" value="ASX_HYDROXYL"/>
    <property type="match status" value="3"/>
</dbReference>
<feature type="chain" id="PRO_5044196756" description="EGF-like domain-containing protein" evidence="7">
    <location>
        <begin position="22"/>
        <end position="187"/>
    </location>
</feature>
<dbReference type="PROSITE" id="PS01186">
    <property type="entry name" value="EGF_2"/>
    <property type="match status" value="2"/>
</dbReference>
<feature type="domain" description="EGF-like" evidence="8">
    <location>
        <begin position="65"/>
        <end position="101"/>
    </location>
</feature>
<dbReference type="EMBL" id="JAIQCJ010001090">
    <property type="protein sequence ID" value="KAJ8792662.1"/>
    <property type="molecule type" value="Genomic_DNA"/>
</dbReference>
<dbReference type="InterPro" id="IPR013032">
    <property type="entry name" value="EGF-like_CS"/>
</dbReference>
<dbReference type="InterPro" id="IPR009030">
    <property type="entry name" value="Growth_fac_rcpt_cys_sf"/>
</dbReference>
<comment type="caution">
    <text evidence="6">Lacks conserved residue(s) required for the propagation of feature annotation.</text>
</comment>
<dbReference type="GO" id="GO:0005112">
    <property type="term" value="F:Notch binding"/>
    <property type="evidence" value="ECO:0007669"/>
    <property type="project" value="TreeGrafter"/>
</dbReference>
<gene>
    <name evidence="9" type="ORF">J1605_019881</name>
</gene>
<keyword evidence="4 6" id="KW-1015">Disulfide bond</keyword>
<evidence type="ECO:0000259" key="8">
    <source>
        <dbReference type="PROSITE" id="PS50026"/>
    </source>
</evidence>
<feature type="disulfide bond" evidence="6">
    <location>
        <begin position="53"/>
        <end position="62"/>
    </location>
</feature>
<evidence type="ECO:0000256" key="1">
    <source>
        <dbReference type="ARBA" id="ARBA00022536"/>
    </source>
</evidence>
<dbReference type="SUPFAM" id="SSF57196">
    <property type="entry name" value="EGF/Laminin"/>
    <property type="match status" value="1"/>
</dbReference>
<evidence type="ECO:0000256" key="5">
    <source>
        <dbReference type="ARBA" id="ARBA00023180"/>
    </source>
</evidence>
<protein>
    <recommendedName>
        <fullName evidence="8">EGF-like domain-containing protein</fullName>
    </recommendedName>
</protein>
<dbReference type="InterPro" id="IPR018097">
    <property type="entry name" value="EGF_Ca-bd_CS"/>
</dbReference>
<comment type="caution">
    <text evidence="9">The sequence shown here is derived from an EMBL/GenBank/DDBJ whole genome shotgun (WGS) entry which is preliminary data.</text>
</comment>
<dbReference type="Proteomes" id="UP001159641">
    <property type="component" value="Unassembled WGS sequence"/>
</dbReference>
<dbReference type="Pfam" id="PF12661">
    <property type="entry name" value="hEGF"/>
    <property type="match status" value="2"/>
</dbReference>
<reference evidence="9 10" key="1">
    <citation type="submission" date="2022-11" db="EMBL/GenBank/DDBJ databases">
        <title>Whole genome sequence of Eschrichtius robustus ER-17-0199.</title>
        <authorList>
            <person name="Bruniche-Olsen A."/>
            <person name="Black A.N."/>
            <person name="Fields C.J."/>
            <person name="Walden K."/>
            <person name="Dewoody J.A."/>
        </authorList>
    </citation>
    <scope>NUCLEOTIDE SEQUENCE [LARGE SCALE GENOMIC DNA]</scope>
    <source>
        <strain evidence="9">ER-17-0199</strain>
        <tissue evidence="9">Blubber</tissue>
    </source>
</reference>
<dbReference type="FunFam" id="2.10.25.10:FF:000109">
    <property type="entry name" value="Notch homolog 4, [Drosophila]"/>
    <property type="match status" value="1"/>
</dbReference>
<evidence type="ECO:0000256" key="6">
    <source>
        <dbReference type="PROSITE-ProRule" id="PRU00076"/>
    </source>
</evidence>
<dbReference type="PROSITE" id="PS01187">
    <property type="entry name" value="EGF_CA"/>
    <property type="match status" value="2"/>
</dbReference>
<proteinExistence type="predicted"/>
<dbReference type="InterPro" id="IPR000742">
    <property type="entry name" value="EGF"/>
</dbReference>
<evidence type="ECO:0000256" key="2">
    <source>
        <dbReference type="ARBA" id="ARBA00022729"/>
    </source>
</evidence>
<dbReference type="InterPro" id="IPR001881">
    <property type="entry name" value="EGF-like_Ca-bd_dom"/>
</dbReference>
<accession>A0AB34HIG5</accession>
<dbReference type="FunFam" id="2.10.25.10:FF:000031">
    <property type="entry name" value="neurogenic locus notch homolog protein 3"/>
    <property type="match status" value="1"/>
</dbReference>
<dbReference type="SUPFAM" id="SSF57184">
    <property type="entry name" value="Growth factor receptor domain"/>
    <property type="match status" value="1"/>
</dbReference>
<evidence type="ECO:0000256" key="4">
    <source>
        <dbReference type="ARBA" id="ARBA00023157"/>
    </source>
</evidence>
<dbReference type="PROSITE" id="PS00022">
    <property type="entry name" value="EGF_1"/>
    <property type="match status" value="2"/>
</dbReference>
<keyword evidence="2 7" id="KW-0732">Signal</keyword>
<dbReference type="Pfam" id="PF00008">
    <property type="entry name" value="EGF"/>
    <property type="match status" value="2"/>
</dbReference>
<dbReference type="AlphaFoldDB" id="A0AB34HIG5"/>
<keyword evidence="3" id="KW-0677">Repeat</keyword>
<dbReference type="InterPro" id="IPR000152">
    <property type="entry name" value="EGF-type_Asp/Asn_hydroxyl_site"/>
</dbReference>
<organism evidence="9 10">
    <name type="scientific">Eschrichtius robustus</name>
    <name type="common">California gray whale</name>
    <name type="synonym">Eschrichtius gibbosus</name>
    <dbReference type="NCBI Taxonomy" id="9764"/>
    <lineage>
        <taxon>Eukaryota</taxon>
        <taxon>Metazoa</taxon>
        <taxon>Chordata</taxon>
        <taxon>Craniata</taxon>
        <taxon>Vertebrata</taxon>
        <taxon>Euteleostomi</taxon>
        <taxon>Mammalia</taxon>
        <taxon>Eutheria</taxon>
        <taxon>Laurasiatheria</taxon>
        <taxon>Artiodactyla</taxon>
        <taxon>Whippomorpha</taxon>
        <taxon>Cetacea</taxon>
        <taxon>Mysticeti</taxon>
        <taxon>Eschrichtiidae</taxon>
        <taxon>Eschrichtius</taxon>
    </lineage>
</organism>